<dbReference type="GO" id="GO:0005604">
    <property type="term" value="C:basement membrane"/>
    <property type="evidence" value="ECO:0007669"/>
    <property type="project" value="TreeGrafter"/>
</dbReference>
<dbReference type="InterPro" id="IPR050440">
    <property type="entry name" value="Laminin/Netrin_ECM"/>
</dbReference>
<dbReference type="GO" id="GO:0007411">
    <property type="term" value="P:axon guidance"/>
    <property type="evidence" value="ECO:0007669"/>
    <property type="project" value="TreeGrafter"/>
</dbReference>
<evidence type="ECO:0000313" key="4">
    <source>
        <dbReference type="EMBL" id="KAF0772578.1"/>
    </source>
</evidence>
<sequence length="106" mass="11384">MYGGGGIKPVYPQIFNLASRAVVTANATCGETENGPEVYCKFGSAGQQCGVCDARSGDPAKTHGPANAIDNATAGTWWQSPSLHNGDQYQYVTFTIDLRQVREIER</sequence>
<gene>
    <name evidence="4" type="ORF">FWK35_00002065</name>
</gene>
<dbReference type="PANTHER" id="PTHR10574">
    <property type="entry name" value="NETRIN/LAMININ-RELATED"/>
    <property type="match status" value="1"/>
</dbReference>
<evidence type="ECO:0000256" key="1">
    <source>
        <dbReference type="ARBA" id="ARBA00023157"/>
    </source>
</evidence>
<dbReference type="PROSITE" id="PS51117">
    <property type="entry name" value="LAMININ_NTER"/>
    <property type="match status" value="1"/>
</dbReference>
<dbReference type="EMBL" id="VUJU01000159">
    <property type="protein sequence ID" value="KAF0772578.1"/>
    <property type="molecule type" value="Genomic_DNA"/>
</dbReference>
<dbReference type="GO" id="GO:0009887">
    <property type="term" value="P:animal organ morphogenesis"/>
    <property type="evidence" value="ECO:0007669"/>
    <property type="project" value="TreeGrafter"/>
</dbReference>
<reference evidence="4 5" key="1">
    <citation type="submission" date="2019-08" db="EMBL/GenBank/DDBJ databases">
        <title>Whole genome of Aphis craccivora.</title>
        <authorList>
            <person name="Voronova N.V."/>
            <person name="Shulinski R.S."/>
            <person name="Bandarenka Y.V."/>
            <person name="Zhorov D.G."/>
            <person name="Warner D."/>
        </authorList>
    </citation>
    <scope>NUCLEOTIDE SEQUENCE [LARGE SCALE GENOMIC DNA]</scope>
    <source>
        <strain evidence="4">180601</strain>
        <tissue evidence="4">Whole Body</tissue>
    </source>
</reference>
<name>A0A6G0ZNY3_APHCR</name>
<comment type="caution">
    <text evidence="4">The sequence shown here is derived from an EMBL/GenBank/DDBJ whole genome shotgun (WGS) entry which is preliminary data.</text>
</comment>
<dbReference type="Pfam" id="PF00055">
    <property type="entry name" value="Laminin_N"/>
    <property type="match status" value="1"/>
</dbReference>
<keyword evidence="5" id="KW-1185">Reference proteome</keyword>
<organism evidence="4 5">
    <name type="scientific">Aphis craccivora</name>
    <name type="common">Cowpea aphid</name>
    <dbReference type="NCBI Taxonomy" id="307492"/>
    <lineage>
        <taxon>Eukaryota</taxon>
        <taxon>Metazoa</taxon>
        <taxon>Ecdysozoa</taxon>
        <taxon>Arthropoda</taxon>
        <taxon>Hexapoda</taxon>
        <taxon>Insecta</taxon>
        <taxon>Pterygota</taxon>
        <taxon>Neoptera</taxon>
        <taxon>Paraneoptera</taxon>
        <taxon>Hemiptera</taxon>
        <taxon>Sternorrhyncha</taxon>
        <taxon>Aphidomorpha</taxon>
        <taxon>Aphidoidea</taxon>
        <taxon>Aphididae</taxon>
        <taxon>Aphidini</taxon>
        <taxon>Aphis</taxon>
        <taxon>Aphis</taxon>
    </lineage>
</organism>
<protein>
    <submittedName>
        <fullName evidence="4">Laminin subunit alpha-1</fullName>
    </submittedName>
</protein>
<proteinExistence type="predicted"/>
<feature type="domain" description="Laminin N-terminal" evidence="3">
    <location>
        <begin position="6"/>
        <end position="106"/>
    </location>
</feature>
<keyword evidence="1" id="KW-1015">Disulfide bond</keyword>
<dbReference type="InterPro" id="IPR008211">
    <property type="entry name" value="Laminin_N"/>
</dbReference>
<dbReference type="AlphaFoldDB" id="A0A6G0ZNY3"/>
<keyword evidence="2" id="KW-0424">Laminin EGF-like domain</keyword>
<evidence type="ECO:0000256" key="2">
    <source>
        <dbReference type="ARBA" id="ARBA00023292"/>
    </source>
</evidence>
<dbReference type="GO" id="GO:0009888">
    <property type="term" value="P:tissue development"/>
    <property type="evidence" value="ECO:0007669"/>
    <property type="project" value="TreeGrafter"/>
</dbReference>
<accession>A0A6G0ZNY3</accession>
<evidence type="ECO:0000259" key="3">
    <source>
        <dbReference type="PROSITE" id="PS51117"/>
    </source>
</evidence>
<dbReference type="Proteomes" id="UP000478052">
    <property type="component" value="Unassembled WGS sequence"/>
</dbReference>
<dbReference type="GO" id="GO:0005201">
    <property type="term" value="F:extracellular matrix structural constituent"/>
    <property type="evidence" value="ECO:0007669"/>
    <property type="project" value="TreeGrafter"/>
</dbReference>
<dbReference type="OrthoDB" id="10011303at2759"/>
<evidence type="ECO:0000313" key="5">
    <source>
        <dbReference type="Proteomes" id="UP000478052"/>
    </source>
</evidence>
<dbReference type="PANTHER" id="PTHR10574:SF406">
    <property type="entry name" value="LAMININ SUBUNIT ALPHA 5"/>
    <property type="match status" value="1"/>
</dbReference>
<dbReference type="Gene3D" id="2.60.120.260">
    <property type="entry name" value="Galactose-binding domain-like"/>
    <property type="match status" value="1"/>
</dbReference>